<name>A0ABQ5AB49_9ASTR</name>
<keyword evidence="2" id="KW-1185">Reference proteome</keyword>
<reference evidence="1" key="2">
    <citation type="submission" date="2022-01" db="EMBL/GenBank/DDBJ databases">
        <authorList>
            <person name="Yamashiro T."/>
            <person name="Shiraishi A."/>
            <person name="Satake H."/>
            <person name="Nakayama K."/>
        </authorList>
    </citation>
    <scope>NUCLEOTIDE SEQUENCE</scope>
</reference>
<evidence type="ECO:0000313" key="2">
    <source>
        <dbReference type="Proteomes" id="UP001151760"/>
    </source>
</evidence>
<organism evidence="1 2">
    <name type="scientific">Tanacetum coccineum</name>
    <dbReference type="NCBI Taxonomy" id="301880"/>
    <lineage>
        <taxon>Eukaryota</taxon>
        <taxon>Viridiplantae</taxon>
        <taxon>Streptophyta</taxon>
        <taxon>Embryophyta</taxon>
        <taxon>Tracheophyta</taxon>
        <taxon>Spermatophyta</taxon>
        <taxon>Magnoliopsida</taxon>
        <taxon>eudicotyledons</taxon>
        <taxon>Gunneridae</taxon>
        <taxon>Pentapetalae</taxon>
        <taxon>asterids</taxon>
        <taxon>campanulids</taxon>
        <taxon>Asterales</taxon>
        <taxon>Asteraceae</taxon>
        <taxon>Asteroideae</taxon>
        <taxon>Anthemideae</taxon>
        <taxon>Anthemidinae</taxon>
        <taxon>Tanacetum</taxon>
    </lineage>
</organism>
<proteinExistence type="predicted"/>
<gene>
    <name evidence="1" type="ORF">Tco_0819981</name>
</gene>
<accession>A0ABQ5AB49</accession>
<dbReference type="EMBL" id="BQNB010012072">
    <property type="protein sequence ID" value="GJS98811.1"/>
    <property type="molecule type" value="Genomic_DNA"/>
</dbReference>
<protein>
    <submittedName>
        <fullName evidence="1">Uncharacterized protein</fullName>
    </submittedName>
</protein>
<sequence>MDDLGPSVSRLCGFEMNAHRPEETFSTGTSFGRCGLRGADCWHGVVLLRIRASVSLRLVDHRGSLLENFLVFHPWIVKKVVKLYLIE</sequence>
<comment type="caution">
    <text evidence="1">The sequence shown here is derived from an EMBL/GenBank/DDBJ whole genome shotgun (WGS) entry which is preliminary data.</text>
</comment>
<reference evidence="1" key="1">
    <citation type="journal article" date="2022" name="Int. J. Mol. Sci.">
        <title>Draft Genome of Tanacetum Coccineum: Genomic Comparison of Closely Related Tanacetum-Family Plants.</title>
        <authorList>
            <person name="Yamashiro T."/>
            <person name="Shiraishi A."/>
            <person name="Nakayama K."/>
            <person name="Satake H."/>
        </authorList>
    </citation>
    <scope>NUCLEOTIDE SEQUENCE</scope>
</reference>
<dbReference type="Proteomes" id="UP001151760">
    <property type="component" value="Unassembled WGS sequence"/>
</dbReference>
<evidence type="ECO:0000313" key="1">
    <source>
        <dbReference type="EMBL" id="GJS98811.1"/>
    </source>
</evidence>